<dbReference type="Proteomes" id="UP000298652">
    <property type="component" value="Chromosome 9"/>
</dbReference>
<dbReference type="Gramene" id="TKV97182">
    <property type="protein sequence ID" value="TKV97182"/>
    <property type="gene ID" value="SEVIR_9G477300v2"/>
</dbReference>
<feature type="region of interest" description="Disordered" evidence="1">
    <location>
        <begin position="339"/>
        <end position="374"/>
    </location>
</feature>
<dbReference type="PANTHER" id="PTHR34660">
    <property type="entry name" value="MYB-LIKE PROTEIN X"/>
    <property type="match status" value="1"/>
</dbReference>
<feature type="region of interest" description="Disordered" evidence="1">
    <location>
        <begin position="1"/>
        <end position="212"/>
    </location>
</feature>
<dbReference type="AlphaFoldDB" id="A0A4U6TA20"/>
<gene>
    <name evidence="2" type="ORF">SEVIR_9G477300v2</name>
</gene>
<dbReference type="OMA" id="PDLHVYQ"/>
<reference evidence="2" key="1">
    <citation type="submission" date="2019-03" db="EMBL/GenBank/DDBJ databases">
        <title>WGS assembly of Setaria viridis.</title>
        <authorList>
            <person name="Huang P."/>
            <person name="Jenkins J."/>
            <person name="Grimwood J."/>
            <person name="Barry K."/>
            <person name="Healey A."/>
            <person name="Mamidi S."/>
            <person name="Sreedasyam A."/>
            <person name="Shu S."/>
            <person name="Feldman M."/>
            <person name="Wu J."/>
            <person name="Yu Y."/>
            <person name="Chen C."/>
            <person name="Johnson J."/>
            <person name="Rokhsar D."/>
            <person name="Baxter I."/>
            <person name="Schmutz J."/>
            <person name="Brutnell T."/>
            <person name="Kellogg E."/>
        </authorList>
    </citation>
    <scope>NUCLEOTIDE SEQUENCE [LARGE SCALE GENOMIC DNA]</scope>
</reference>
<name>A0A4U6TA20_SETVI</name>
<protein>
    <submittedName>
        <fullName evidence="2">Uncharacterized protein</fullName>
    </submittedName>
</protein>
<feature type="region of interest" description="Disordered" evidence="1">
    <location>
        <begin position="239"/>
        <end position="278"/>
    </location>
</feature>
<evidence type="ECO:0000313" key="2">
    <source>
        <dbReference type="EMBL" id="TKV97182.1"/>
    </source>
</evidence>
<feature type="compositionally biased region" description="Basic residues" evidence="1">
    <location>
        <begin position="56"/>
        <end position="65"/>
    </location>
</feature>
<feature type="compositionally biased region" description="Polar residues" evidence="1">
    <location>
        <begin position="160"/>
        <end position="177"/>
    </location>
</feature>
<sequence length="461" mass="51136">MSRCFPYPPPGYVRNPVAVAEAETTAKLQKEREKAEKKKEKRSDKKALLHGETSKHSKHSHKKRKHEDVSTVGKETKKVSSESVEQLEKSGLSEELGAPCFIQTVRDSPESSQDSSKRRKVVLPSPSQAKNGNVVRIKIKSNQDSQAAVLEKPRVPEPPSVQQMRSSSLLSKQNSIQHHNKVNGRSAAAQQRINGDSQAVQKRSVTEPPAKVMQRVVQQPAVKITQPVDPQLSVKAAVGRSDLLPPKSSGIVDPLPARSVGRSDPQPVKMTQRVQHPPAKILQKDLQLPSEDIQRKSYAVSTKVAPKEFRSPAVGLPEAPRLPLLQKPKDLSVLKQQQVPVASLPKEEPCTSGRNAESAPVQEPKLSRSDRKKIRKAEKKEKKYRDLFVTWNPVSVEMGCSDLGEQDWLLGSTRNTDASMTCRASDCSVPFQSMEQQPSLQPRATLLPDLHIYQLPYVVPF</sequence>
<keyword evidence="3" id="KW-1185">Reference proteome</keyword>
<organism evidence="2 3">
    <name type="scientific">Setaria viridis</name>
    <name type="common">Green bristlegrass</name>
    <name type="synonym">Setaria italica subsp. viridis</name>
    <dbReference type="NCBI Taxonomy" id="4556"/>
    <lineage>
        <taxon>Eukaryota</taxon>
        <taxon>Viridiplantae</taxon>
        <taxon>Streptophyta</taxon>
        <taxon>Embryophyta</taxon>
        <taxon>Tracheophyta</taxon>
        <taxon>Spermatophyta</taxon>
        <taxon>Magnoliopsida</taxon>
        <taxon>Liliopsida</taxon>
        <taxon>Poales</taxon>
        <taxon>Poaceae</taxon>
        <taxon>PACMAD clade</taxon>
        <taxon>Panicoideae</taxon>
        <taxon>Panicodae</taxon>
        <taxon>Paniceae</taxon>
        <taxon>Cenchrinae</taxon>
        <taxon>Setaria</taxon>
    </lineage>
</organism>
<dbReference type="PANTHER" id="PTHR34660:SF7">
    <property type="entry name" value="DNA LIGASE-LIKE PROTEIN"/>
    <property type="match status" value="1"/>
</dbReference>
<proteinExistence type="predicted"/>
<evidence type="ECO:0000256" key="1">
    <source>
        <dbReference type="SAM" id="MobiDB-lite"/>
    </source>
</evidence>
<dbReference type="EMBL" id="CM016560">
    <property type="protein sequence ID" value="TKV97182.1"/>
    <property type="molecule type" value="Genomic_DNA"/>
</dbReference>
<feature type="compositionally biased region" description="Pro residues" evidence="1">
    <location>
        <begin position="1"/>
        <end position="11"/>
    </location>
</feature>
<feature type="compositionally biased region" description="Polar residues" evidence="1">
    <location>
        <begin position="188"/>
        <end position="203"/>
    </location>
</feature>
<evidence type="ECO:0000313" key="3">
    <source>
        <dbReference type="Proteomes" id="UP000298652"/>
    </source>
</evidence>
<feature type="compositionally biased region" description="Basic and acidic residues" evidence="1">
    <location>
        <begin position="28"/>
        <end position="55"/>
    </location>
</feature>
<accession>A0A4U6TA20</accession>
<feature type="compositionally biased region" description="Basic and acidic residues" evidence="1">
    <location>
        <begin position="66"/>
        <end position="92"/>
    </location>
</feature>